<proteinExistence type="predicted"/>
<reference evidence="2" key="1">
    <citation type="journal article" date="2022" name="IScience">
        <title>Evolution of zygomycete secretomes and the origins of terrestrial fungal ecologies.</title>
        <authorList>
            <person name="Chang Y."/>
            <person name="Wang Y."/>
            <person name="Mondo S."/>
            <person name="Ahrendt S."/>
            <person name="Andreopoulos W."/>
            <person name="Barry K."/>
            <person name="Beard J."/>
            <person name="Benny G.L."/>
            <person name="Blankenship S."/>
            <person name="Bonito G."/>
            <person name="Cuomo C."/>
            <person name="Desiro A."/>
            <person name="Gervers K.A."/>
            <person name="Hundley H."/>
            <person name="Kuo A."/>
            <person name="LaButti K."/>
            <person name="Lang B.F."/>
            <person name="Lipzen A."/>
            <person name="O'Donnell K."/>
            <person name="Pangilinan J."/>
            <person name="Reynolds N."/>
            <person name="Sandor L."/>
            <person name="Smith M.E."/>
            <person name="Tsang A."/>
            <person name="Grigoriev I.V."/>
            <person name="Stajich J.E."/>
            <person name="Spatafora J.W."/>
        </authorList>
    </citation>
    <scope>NUCLEOTIDE SEQUENCE</scope>
    <source>
        <strain evidence="2">RSA 2281</strain>
    </source>
</reference>
<feature type="transmembrane region" description="Helical" evidence="1">
    <location>
        <begin position="41"/>
        <end position="60"/>
    </location>
</feature>
<dbReference type="EMBL" id="JAIXMP010000017">
    <property type="protein sequence ID" value="KAI9259627.1"/>
    <property type="molecule type" value="Genomic_DNA"/>
</dbReference>
<organism evidence="2 3">
    <name type="scientific">Phascolomyces articulosus</name>
    <dbReference type="NCBI Taxonomy" id="60185"/>
    <lineage>
        <taxon>Eukaryota</taxon>
        <taxon>Fungi</taxon>
        <taxon>Fungi incertae sedis</taxon>
        <taxon>Mucoromycota</taxon>
        <taxon>Mucoromycotina</taxon>
        <taxon>Mucoromycetes</taxon>
        <taxon>Mucorales</taxon>
        <taxon>Lichtheimiaceae</taxon>
        <taxon>Phascolomyces</taxon>
    </lineage>
</organism>
<evidence type="ECO:0000256" key="1">
    <source>
        <dbReference type="SAM" id="Phobius"/>
    </source>
</evidence>
<protein>
    <submittedName>
        <fullName evidence="2">Uncharacterized protein</fullName>
    </submittedName>
</protein>
<feature type="transmembrane region" description="Helical" evidence="1">
    <location>
        <begin position="110"/>
        <end position="129"/>
    </location>
</feature>
<feature type="transmembrane region" description="Helical" evidence="1">
    <location>
        <begin position="6"/>
        <end position="29"/>
    </location>
</feature>
<keyword evidence="1" id="KW-0472">Membrane</keyword>
<keyword evidence="1" id="KW-0812">Transmembrane</keyword>
<gene>
    <name evidence="2" type="ORF">BDA99DRAFT_538586</name>
</gene>
<accession>A0AAD5JY87</accession>
<evidence type="ECO:0000313" key="2">
    <source>
        <dbReference type="EMBL" id="KAI9259627.1"/>
    </source>
</evidence>
<keyword evidence="1" id="KW-1133">Transmembrane helix</keyword>
<sequence length="130" mass="15059">MCLNFVVYLVIQVLKMVSSVLDIELFFVTNKFLTKDFCRSLYIYLMIASTSTTSTATATAEFLPSNDVVFKGIDEYWSVELVVEINDRLLAIIGFRNIIMEEIKLLPLYYYYYYYYVVTVVIVFVDGIAS</sequence>
<reference evidence="2" key="2">
    <citation type="submission" date="2023-02" db="EMBL/GenBank/DDBJ databases">
        <authorList>
            <consortium name="DOE Joint Genome Institute"/>
            <person name="Mondo S.J."/>
            <person name="Chang Y."/>
            <person name="Wang Y."/>
            <person name="Ahrendt S."/>
            <person name="Andreopoulos W."/>
            <person name="Barry K."/>
            <person name="Beard J."/>
            <person name="Benny G.L."/>
            <person name="Blankenship S."/>
            <person name="Bonito G."/>
            <person name="Cuomo C."/>
            <person name="Desiro A."/>
            <person name="Gervers K.A."/>
            <person name="Hundley H."/>
            <person name="Kuo A."/>
            <person name="LaButti K."/>
            <person name="Lang B.F."/>
            <person name="Lipzen A."/>
            <person name="O'Donnell K."/>
            <person name="Pangilinan J."/>
            <person name="Reynolds N."/>
            <person name="Sandor L."/>
            <person name="Smith M.W."/>
            <person name="Tsang A."/>
            <person name="Grigoriev I.V."/>
            <person name="Stajich J.E."/>
            <person name="Spatafora J.W."/>
        </authorList>
    </citation>
    <scope>NUCLEOTIDE SEQUENCE</scope>
    <source>
        <strain evidence="2">RSA 2281</strain>
    </source>
</reference>
<comment type="caution">
    <text evidence="2">The sequence shown here is derived from an EMBL/GenBank/DDBJ whole genome shotgun (WGS) entry which is preliminary data.</text>
</comment>
<dbReference type="AlphaFoldDB" id="A0AAD5JY87"/>
<name>A0AAD5JY87_9FUNG</name>
<evidence type="ECO:0000313" key="3">
    <source>
        <dbReference type="Proteomes" id="UP001209540"/>
    </source>
</evidence>
<dbReference type="Proteomes" id="UP001209540">
    <property type="component" value="Unassembled WGS sequence"/>
</dbReference>
<keyword evidence="3" id="KW-1185">Reference proteome</keyword>